<organism evidence="1 2">
    <name type="scientific">Falsiroseomonas stagni DSM 19981</name>
    <dbReference type="NCBI Taxonomy" id="1123062"/>
    <lineage>
        <taxon>Bacteria</taxon>
        <taxon>Pseudomonadati</taxon>
        <taxon>Pseudomonadota</taxon>
        <taxon>Alphaproteobacteria</taxon>
        <taxon>Acetobacterales</taxon>
        <taxon>Roseomonadaceae</taxon>
        <taxon>Falsiroseomonas</taxon>
    </lineage>
</organism>
<gene>
    <name evidence="1" type="ORF">SAMN02745775_1011150</name>
</gene>
<proteinExistence type="predicted"/>
<reference evidence="1 2" key="1">
    <citation type="submission" date="2016-10" db="EMBL/GenBank/DDBJ databases">
        <authorList>
            <person name="de Groot N.N."/>
        </authorList>
    </citation>
    <scope>NUCLEOTIDE SEQUENCE [LARGE SCALE GENOMIC DNA]</scope>
    <source>
        <strain evidence="1 2">DSM 19981</strain>
    </source>
</reference>
<protein>
    <submittedName>
        <fullName evidence="1">Uncharacterized protein</fullName>
    </submittedName>
</protein>
<sequence length="63" mass="6736">MADSSENGRYQVVACPVGTGMFVVLVDSVNGRSWKLSFEANNVSGWRPLKFLDLNAPAAPPAP</sequence>
<dbReference type="STRING" id="1123062.SAMN02745775_1011150"/>
<name>A0A1I3YBR7_9PROT</name>
<evidence type="ECO:0000313" key="2">
    <source>
        <dbReference type="Proteomes" id="UP000199473"/>
    </source>
</evidence>
<dbReference type="Proteomes" id="UP000199473">
    <property type="component" value="Unassembled WGS sequence"/>
</dbReference>
<evidence type="ECO:0000313" key="1">
    <source>
        <dbReference type="EMBL" id="SFK29298.1"/>
    </source>
</evidence>
<keyword evidence="2" id="KW-1185">Reference proteome</keyword>
<dbReference type="AlphaFoldDB" id="A0A1I3YBR7"/>
<accession>A0A1I3YBR7</accession>
<dbReference type="EMBL" id="FOSQ01000001">
    <property type="protein sequence ID" value="SFK29298.1"/>
    <property type="molecule type" value="Genomic_DNA"/>
</dbReference>
<dbReference type="RefSeq" id="WP_092956649.1">
    <property type="nucleotide sequence ID" value="NZ_FOSQ01000001.1"/>
</dbReference>